<sequence>MQQPGLTSPQGFNTAAVAAGPFALIFQRVGRVAFAVTDSTLAEDDGDEFTASALTNYGHAVIDDDAVTLVGGEHGVVLSITDEVDKLGFTGLCVYEAVHCDTTENLTAVTHQCIAHSLGGINKRACVKAHGGGNVYDHVVLLMVCIGSGHVVVVQAEGGTNQTALCLTLPEVIQTGCDRLQRVLAGQFDGQVSLGRSLRSGRRRGPSSHRSE</sequence>
<proteinExistence type="predicted"/>
<organism evidence="1">
    <name type="scientific">Salmonella phage MB78</name>
    <dbReference type="NCBI Taxonomy" id="52971"/>
    <lineage>
        <taxon>Viruses</taxon>
        <taxon>Duplodnaviria</taxon>
        <taxon>Heunggongvirae</taxon>
        <taxon>Uroviricota</taxon>
        <taxon>Caudoviricetes</taxon>
    </lineage>
</organism>
<name>Q9T1D8_9CAUD</name>
<reference evidence="1" key="1">
    <citation type="submission" date="1999-08" db="EMBL/GenBank/DDBJ databases">
        <authorList>
            <person name="Chakroborty M."/>
        </authorList>
    </citation>
    <scope>NUCLEOTIDE SEQUENCE</scope>
</reference>
<accession>Q9T1D8</accession>
<reference evidence="1" key="2">
    <citation type="submission" date="1999-09" db="EMBL/GenBank/DDBJ databases">
        <title>Molecular cloning and sequencing of a genomic fragment that codes for a 22 kDa protein of bacteriophage MB78.</title>
        <authorList>
            <person name="Dutta P."/>
            <person name="Chakravorty M."/>
        </authorList>
    </citation>
    <scope>NUCLEOTIDE SEQUENCE</scope>
</reference>
<evidence type="ECO:0000313" key="1">
    <source>
        <dbReference type="EMBL" id="CAB56853.1"/>
    </source>
</evidence>
<protein>
    <submittedName>
        <fullName evidence="1">Structural protein</fullName>
    </submittedName>
</protein>
<gene>
    <name evidence="1" type="primary">gp22</name>
</gene>
<dbReference type="EMBL" id="AJ245858">
    <property type="protein sequence ID" value="CAB56853.1"/>
    <property type="molecule type" value="Genomic_DNA"/>
</dbReference>